<proteinExistence type="inferred from homology"/>
<dbReference type="Proteomes" id="UP000276634">
    <property type="component" value="Unassembled WGS sequence"/>
</dbReference>
<comment type="similarity">
    <text evidence="1">Belongs to the ornithine cyclodeaminase/mu-crystallin family.</text>
</comment>
<evidence type="ECO:0000313" key="2">
    <source>
        <dbReference type="EMBL" id="ROR34228.1"/>
    </source>
</evidence>
<evidence type="ECO:0000313" key="3">
    <source>
        <dbReference type="Proteomes" id="UP000276634"/>
    </source>
</evidence>
<dbReference type="GO" id="GO:0005737">
    <property type="term" value="C:cytoplasm"/>
    <property type="evidence" value="ECO:0007669"/>
    <property type="project" value="TreeGrafter"/>
</dbReference>
<dbReference type="PANTHER" id="PTHR13812:SF19">
    <property type="entry name" value="KETIMINE REDUCTASE MU-CRYSTALLIN"/>
    <property type="match status" value="1"/>
</dbReference>
<dbReference type="SUPFAM" id="SSF51735">
    <property type="entry name" value="NAD(P)-binding Rossmann-fold domains"/>
    <property type="match status" value="1"/>
</dbReference>
<dbReference type="InterPro" id="IPR036291">
    <property type="entry name" value="NAD(P)-bd_dom_sf"/>
</dbReference>
<evidence type="ECO:0000256" key="1">
    <source>
        <dbReference type="ARBA" id="ARBA00008903"/>
    </source>
</evidence>
<sequence>MSGEAAAPRPAWVDAAPLAEALPYDALVEALRRAFAEGCVQPPRAHLALGPQEADGTLLLMPAWRPGAAAGTKLVTVFPRNAARGLPSVHGVYVLFDGATGAPRAILDGTELTRRRTAAASALAASFLARADAATLVVVGTGALAPHLARAHAAVRPIRRIAVWGRRAERARTLAAQLAAALPGVAVEAAPELAAAVAEADIVTCATLATEPLVRGAWLRPGAHLDLVGGFTPAMREADDEAVRRARLFVDTREGALREAGDLVQPLRAGVIAETDVRGDLFALCRGEARGRTGADEITLFKSVGCALEDLAAAELALARLGEAAT</sequence>
<organism evidence="2 3">
    <name type="scientific">Inmirania thermothiophila</name>
    <dbReference type="NCBI Taxonomy" id="1750597"/>
    <lineage>
        <taxon>Bacteria</taxon>
        <taxon>Pseudomonadati</taxon>
        <taxon>Pseudomonadota</taxon>
        <taxon>Gammaproteobacteria</taxon>
        <taxon>Chromatiales</taxon>
        <taxon>Ectothiorhodospiraceae</taxon>
        <taxon>Inmirania</taxon>
    </lineage>
</organism>
<dbReference type="Gene3D" id="3.40.50.720">
    <property type="entry name" value="NAD(P)-binding Rossmann-like Domain"/>
    <property type="match status" value="1"/>
</dbReference>
<reference evidence="2 3" key="1">
    <citation type="submission" date="2018-11" db="EMBL/GenBank/DDBJ databases">
        <title>Genomic Encyclopedia of Type Strains, Phase IV (KMG-IV): sequencing the most valuable type-strain genomes for metagenomic binning, comparative biology and taxonomic classification.</title>
        <authorList>
            <person name="Goeker M."/>
        </authorList>
    </citation>
    <scope>NUCLEOTIDE SEQUENCE [LARGE SCALE GENOMIC DNA]</scope>
    <source>
        <strain evidence="2 3">DSM 100275</strain>
    </source>
</reference>
<gene>
    <name evidence="2" type="ORF">EDC57_0124</name>
</gene>
<dbReference type="Gene3D" id="3.30.1780.10">
    <property type="entry name" value="ornithine cyclodeaminase, domain 1"/>
    <property type="match status" value="1"/>
</dbReference>
<dbReference type="InterPro" id="IPR023401">
    <property type="entry name" value="ODC_N"/>
</dbReference>
<dbReference type="RefSeq" id="WP_245995087.1">
    <property type="nucleotide sequence ID" value="NZ_RJVI01000001.1"/>
</dbReference>
<protein>
    <submittedName>
        <fullName evidence="2">Ornithine cyclodeaminase</fullName>
    </submittedName>
</protein>
<dbReference type="FunFam" id="3.40.50.720:FF:000311">
    <property type="entry name" value="Ornithine cyclodeaminase"/>
    <property type="match status" value="1"/>
</dbReference>
<dbReference type="NCBIfam" id="NF004793">
    <property type="entry name" value="PRK06141.1"/>
    <property type="match status" value="1"/>
</dbReference>
<dbReference type="AlphaFoldDB" id="A0A3N1Y6T4"/>
<dbReference type="Pfam" id="PF02423">
    <property type="entry name" value="OCD_Mu_crystall"/>
    <property type="match status" value="1"/>
</dbReference>
<keyword evidence="3" id="KW-1185">Reference proteome</keyword>
<dbReference type="GO" id="GO:0019752">
    <property type="term" value="P:carboxylic acid metabolic process"/>
    <property type="evidence" value="ECO:0007669"/>
    <property type="project" value="UniProtKB-ARBA"/>
</dbReference>
<dbReference type="PANTHER" id="PTHR13812">
    <property type="entry name" value="KETIMINE REDUCTASE MU-CRYSTALLIN"/>
    <property type="match status" value="1"/>
</dbReference>
<dbReference type="InterPro" id="IPR003462">
    <property type="entry name" value="ODC_Mu_crystall"/>
</dbReference>
<name>A0A3N1Y6T4_9GAMM</name>
<dbReference type="PIRSF" id="PIRSF001439">
    <property type="entry name" value="CryM"/>
    <property type="match status" value="1"/>
</dbReference>
<dbReference type="GO" id="GO:0016491">
    <property type="term" value="F:oxidoreductase activity"/>
    <property type="evidence" value="ECO:0007669"/>
    <property type="project" value="UniProtKB-ARBA"/>
</dbReference>
<comment type="caution">
    <text evidence="2">The sequence shown here is derived from an EMBL/GenBank/DDBJ whole genome shotgun (WGS) entry which is preliminary data.</text>
</comment>
<accession>A0A3N1Y6T4</accession>
<dbReference type="EMBL" id="RJVI01000001">
    <property type="protein sequence ID" value="ROR34228.1"/>
    <property type="molecule type" value="Genomic_DNA"/>
</dbReference>